<keyword evidence="10" id="KW-0813">Transport</keyword>
<organism evidence="11 12">
    <name type="scientific">Microbacterium aerolatum</name>
    <dbReference type="NCBI Taxonomy" id="153731"/>
    <lineage>
        <taxon>Bacteria</taxon>
        <taxon>Bacillati</taxon>
        <taxon>Actinomycetota</taxon>
        <taxon>Actinomycetes</taxon>
        <taxon>Micrococcales</taxon>
        <taxon>Microbacteriaceae</taxon>
        <taxon>Microbacterium</taxon>
    </lineage>
</organism>
<comment type="caution">
    <text evidence="11">The sequence shown here is derived from an EMBL/GenBank/DDBJ whole genome shotgun (WGS) entry which is preliminary data.</text>
</comment>
<dbReference type="GO" id="GO:0062054">
    <property type="term" value="F:fluoride channel activity"/>
    <property type="evidence" value="ECO:0007669"/>
    <property type="project" value="UniProtKB-UniRule"/>
</dbReference>
<feature type="transmembrane region" description="Helical" evidence="10">
    <location>
        <begin position="100"/>
        <end position="122"/>
    </location>
</feature>
<feature type="transmembrane region" description="Helical" evidence="10">
    <location>
        <begin position="33"/>
        <end position="57"/>
    </location>
</feature>
<feature type="transmembrane region" description="Helical" evidence="10">
    <location>
        <begin position="69"/>
        <end position="94"/>
    </location>
</feature>
<comment type="catalytic activity">
    <reaction evidence="8">
        <text>fluoride(in) = fluoride(out)</text>
        <dbReference type="Rhea" id="RHEA:76159"/>
        <dbReference type="ChEBI" id="CHEBI:17051"/>
    </reaction>
    <physiologicalReaction direction="left-to-right" evidence="8">
        <dbReference type="Rhea" id="RHEA:76160"/>
    </physiologicalReaction>
</comment>
<protein>
    <recommendedName>
        <fullName evidence="10">Fluoride-specific ion channel FluC</fullName>
    </recommendedName>
</protein>
<dbReference type="AlphaFoldDB" id="A0A511ADV3"/>
<keyword evidence="12" id="KW-1185">Reference proteome</keyword>
<dbReference type="HAMAP" id="MF_00454">
    <property type="entry name" value="FluC"/>
    <property type="match status" value="1"/>
</dbReference>
<evidence type="ECO:0000313" key="12">
    <source>
        <dbReference type="Proteomes" id="UP000321225"/>
    </source>
</evidence>
<feature type="binding site" evidence="10">
    <location>
        <position position="77"/>
    </location>
    <ligand>
        <name>Na(+)</name>
        <dbReference type="ChEBI" id="CHEBI:29101"/>
        <note>structural</note>
    </ligand>
</feature>
<keyword evidence="4 10" id="KW-1133">Transmembrane helix</keyword>
<evidence type="ECO:0000256" key="5">
    <source>
        <dbReference type="ARBA" id="ARBA00023136"/>
    </source>
</evidence>
<dbReference type="InterPro" id="IPR003691">
    <property type="entry name" value="FluC"/>
</dbReference>
<name>A0A511ADV3_9MICO</name>
<evidence type="ECO:0000256" key="2">
    <source>
        <dbReference type="ARBA" id="ARBA00022475"/>
    </source>
</evidence>
<evidence type="ECO:0000256" key="10">
    <source>
        <dbReference type="HAMAP-Rule" id="MF_00454"/>
    </source>
</evidence>
<proteinExistence type="inferred from homology"/>
<reference evidence="11 12" key="1">
    <citation type="submission" date="2019-07" db="EMBL/GenBank/DDBJ databases">
        <title>Whole genome shotgun sequence of Microbacterium aerolatum NBRC 103071.</title>
        <authorList>
            <person name="Hosoyama A."/>
            <person name="Uohara A."/>
            <person name="Ohji S."/>
            <person name="Ichikawa N."/>
        </authorList>
    </citation>
    <scope>NUCLEOTIDE SEQUENCE [LARGE SCALE GENOMIC DNA]</scope>
    <source>
        <strain evidence="11 12">NBRC 103071</strain>
    </source>
</reference>
<dbReference type="GO" id="GO:0005886">
    <property type="term" value="C:plasma membrane"/>
    <property type="evidence" value="ECO:0007669"/>
    <property type="project" value="UniProtKB-SubCell"/>
</dbReference>
<evidence type="ECO:0000256" key="1">
    <source>
        <dbReference type="ARBA" id="ARBA00004651"/>
    </source>
</evidence>
<comment type="function">
    <text evidence="9 10">Fluoride-specific ion channel. Important for reducing fluoride concentration in the cell, thus reducing its toxicity.</text>
</comment>
<evidence type="ECO:0000313" key="11">
    <source>
        <dbReference type="EMBL" id="GEK85553.1"/>
    </source>
</evidence>
<evidence type="ECO:0000256" key="9">
    <source>
        <dbReference type="ARBA" id="ARBA00049940"/>
    </source>
</evidence>
<evidence type="ECO:0000256" key="4">
    <source>
        <dbReference type="ARBA" id="ARBA00022989"/>
    </source>
</evidence>
<keyword evidence="5 10" id="KW-0472">Membrane</keyword>
<keyword evidence="10" id="KW-0406">Ion transport</keyword>
<evidence type="ECO:0000256" key="7">
    <source>
        <dbReference type="ARBA" id="ARBA00035120"/>
    </source>
</evidence>
<keyword evidence="3 10" id="KW-0812">Transmembrane</keyword>
<comment type="activity regulation">
    <text evidence="10">Na(+) is not transported, but it plays an essential structural role and its presence is essential for fluoride channel function.</text>
</comment>
<evidence type="ECO:0000256" key="6">
    <source>
        <dbReference type="ARBA" id="ARBA00023303"/>
    </source>
</evidence>
<keyword evidence="10" id="KW-0479">Metal-binding</keyword>
<dbReference type="GO" id="GO:0046872">
    <property type="term" value="F:metal ion binding"/>
    <property type="evidence" value="ECO:0007669"/>
    <property type="project" value="UniProtKB-KW"/>
</dbReference>
<comment type="subcellular location">
    <subcellularLocation>
        <location evidence="1 10">Cell membrane</location>
        <topology evidence="1 10">Multi-pass membrane protein</topology>
    </subcellularLocation>
</comment>
<evidence type="ECO:0000256" key="8">
    <source>
        <dbReference type="ARBA" id="ARBA00035585"/>
    </source>
</evidence>
<feature type="binding site" evidence="10">
    <location>
        <position position="80"/>
    </location>
    <ligand>
        <name>Na(+)</name>
        <dbReference type="ChEBI" id="CHEBI:29101"/>
        <note>structural</note>
    </ligand>
</feature>
<dbReference type="RefSeq" id="WP_229718242.1">
    <property type="nucleotide sequence ID" value="NZ_BJUW01000002.1"/>
</dbReference>
<evidence type="ECO:0000256" key="3">
    <source>
        <dbReference type="ARBA" id="ARBA00022692"/>
    </source>
</evidence>
<dbReference type="EMBL" id="BJUW01000002">
    <property type="protein sequence ID" value="GEK85553.1"/>
    <property type="molecule type" value="Genomic_DNA"/>
</dbReference>
<gene>
    <name evidence="10" type="primary">fluC</name>
    <name evidence="10" type="synonym">crcB</name>
    <name evidence="11" type="ORF">MAE01_07290</name>
</gene>
<dbReference type="Proteomes" id="UP000321225">
    <property type="component" value="Unassembled WGS sequence"/>
</dbReference>
<keyword evidence="6 10" id="KW-0407">Ion channel</keyword>
<accession>A0A511ADV3</accession>
<dbReference type="PANTHER" id="PTHR28259:SF1">
    <property type="entry name" value="FLUORIDE EXPORT PROTEIN 1-RELATED"/>
    <property type="match status" value="1"/>
</dbReference>
<comment type="similarity">
    <text evidence="7 10">Belongs to the fluoride channel Fluc/FEX (TC 1.A.43) family.</text>
</comment>
<dbReference type="GO" id="GO:0140114">
    <property type="term" value="P:cellular detoxification of fluoride"/>
    <property type="evidence" value="ECO:0007669"/>
    <property type="project" value="UniProtKB-UniRule"/>
</dbReference>
<keyword evidence="2 10" id="KW-1003">Cell membrane</keyword>
<sequence>MTLGRLLLVMLGGMLGTAARLGIGFLVPDAAGIPLATLAVNVLGALLIGVLAARLPFDGLRGRWKDMRVFLATGILGGFTTYSAFAVGTVELWASAPPAAAAYAALILGLGIAAAALGMRLGRPRSRARASR</sequence>
<keyword evidence="10" id="KW-0915">Sodium</keyword>
<feature type="transmembrane region" description="Helical" evidence="10">
    <location>
        <begin position="7"/>
        <end position="27"/>
    </location>
</feature>
<dbReference type="Pfam" id="PF02537">
    <property type="entry name" value="CRCB"/>
    <property type="match status" value="1"/>
</dbReference>
<dbReference type="PANTHER" id="PTHR28259">
    <property type="entry name" value="FLUORIDE EXPORT PROTEIN 1-RELATED"/>
    <property type="match status" value="1"/>
</dbReference>